<dbReference type="InterPro" id="IPR000504">
    <property type="entry name" value="RRM_dom"/>
</dbReference>
<reference evidence="4" key="2">
    <citation type="journal article" date="2023" name="Plants (Basel)">
        <title>Annotation of the Turnera subulata (Passifloraceae) Draft Genome Reveals the S-Locus Evolved after the Divergence of Turneroideae from Passifloroideae in a Stepwise Manner.</title>
        <authorList>
            <person name="Henning P.M."/>
            <person name="Roalson E.H."/>
            <person name="Mir W."/>
            <person name="McCubbin A.G."/>
            <person name="Shore J.S."/>
        </authorList>
    </citation>
    <scope>NUCLEOTIDE SEQUENCE</scope>
    <source>
        <strain evidence="4">F60SS</strain>
    </source>
</reference>
<dbReference type="PANTHER" id="PTHR48027">
    <property type="entry name" value="HETEROGENEOUS NUCLEAR RIBONUCLEOPROTEIN 87F-RELATED"/>
    <property type="match status" value="1"/>
</dbReference>
<gene>
    <name evidence="4" type="ORF">Tsubulata_027666</name>
</gene>
<evidence type="ECO:0000313" key="5">
    <source>
        <dbReference type="Proteomes" id="UP001141552"/>
    </source>
</evidence>
<dbReference type="Gene3D" id="3.30.70.330">
    <property type="match status" value="1"/>
</dbReference>
<evidence type="ECO:0000256" key="1">
    <source>
        <dbReference type="ARBA" id="ARBA00022884"/>
    </source>
</evidence>
<dbReference type="SMART" id="SM00360">
    <property type="entry name" value="RRM"/>
    <property type="match status" value="1"/>
</dbReference>
<keyword evidence="1 2" id="KW-0694">RNA-binding</keyword>
<dbReference type="InterPro" id="IPR012677">
    <property type="entry name" value="Nucleotide-bd_a/b_plait_sf"/>
</dbReference>
<dbReference type="Pfam" id="PF00076">
    <property type="entry name" value="RRM_1"/>
    <property type="match status" value="1"/>
</dbReference>
<dbReference type="Proteomes" id="UP001141552">
    <property type="component" value="Unassembled WGS sequence"/>
</dbReference>
<feature type="non-terminal residue" evidence="4">
    <location>
        <position position="81"/>
    </location>
</feature>
<dbReference type="PROSITE" id="PS50102">
    <property type="entry name" value="RRM"/>
    <property type="match status" value="1"/>
</dbReference>
<dbReference type="InterPro" id="IPR035979">
    <property type="entry name" value="RBD_domain_sf"/>
</dbReference>
<reference evidence="4" key="1">
    <citation type="submission" date="2022-02" db="EMBL/GenBank/DDBJ databases">
        <authorList>
            <person name="Henning P.M."/>
            <person name="McCubbin A.G."/>
            <person name="Shore J.S."/>
        </authorList>
    </citation>
    <scope>NUCLEOTIDE SEQUENCE</scope>
    <source>
        <strain evidence="4">F60SS</strain>
        <tissue evidence="4">Leaves</tissue>
    </source>
</reference>
<dbReference type="InterPro" id="IPR052462">
    <property type="entry name" value="SLIRP/GR-RBP-like"/>
</dbReference>
<evidence type="ECO:0000313" key="4">
    <source>
        <dbReference type="EMBL" id="KAJ4822131.1"/>
    </source>
</evidence>
<dbReference type="SUPFAM" id="SSF54928">
    <property type="entry name" value="RNA-binding domain, RBD"/>
    <property type="match status" value="1"/>
</dbReference>
<feature type="domain" description="RRM" evidence="3">
    <location>
        <begin position="1"/>
        <end position="62"/>
    </location>
</feature>
<keyword evidence="5" id="KW-1185">Reference proteome</keyword>
<organism evidence="4 5">
    <name type="scientific">Turnera subulata</name>
    <dbReference type="NCBI Taxonomy" id="218843"/>
    <lineage>
        <taxon>Eukaryota</taxon>
        <taxon>Viridiplantae</taxon>
        <taxon>Streptophyta</taxon>
        <taxon>Embryophyta</taxon>
        <taxon>Tracheophyta</taxon>
        <taxon>Spermatophyta</taxon>
        <taxon>Magnoliopsida</taxon>
        <taxon>eudicotyledons</taxon>
        <taxon>Gunneridae</taxon>
        <taxon>Pentapetalae</taxon>
        <taxon>rosids</taxon>
        <taxon>fabids</taxon>
        <taxon>Malpighiales</taxon>
        <taxon>Passifloraceae</taxon>
        <taxon>Turnera</taxon>
    </lineage>
</organism>
<dbReference type="EMBL" id="JAKUCV010007751">
    <property type="protein sequence ID" value="KAJ4822131.1"/>
    <property type="molecule type" value="Genomic_DNA"/>
</dbReference>
<proteinExistence type="predicted"/>
<dbReference type="GO" id="GO:0003723">
    <property type="term" value="F:RNA binding"/>
    <property type="evidence" value="ECO:0007669"/>
    <property type="project" value="UniProtKB-UniRule"/>
</dbReference>
<dbReference type="OrthoDB" id="439808at2759"/>
<comment type="caution">
    <text evidence="4">The sequence shown here is derived from an EMBL/GenBank/DDBJ whole genome shotgun (WGS) entry which is preliminary data.</text>
</comment>
<accession>A0A9Q0EYQ4</accession>
<evidence type="ECO:0000259" key="3">
    <source>
        <dbReference type="PROSITE" id="PS50102"/>
    </source>
</evidence>
<protein>
    <recommendedName>
        <fullName evidence="3">RRM domain-containing protein</fullName>
    </recommendedName>
</protein>
<dbReference type="AlphaFoldDB" id="A0A9Q0EYQ4"/>
<evidence type="ECO:0000256" key="2">
    <source>
        <dbReference type="PROSITE-ProRule" id="PRU00176"/>
    </source>
</evidence>
<name>A0A9Q0EYQ4_9ROSI</name>
<sequence length="81" mass="8654">IATAGLCYDTNEAVLKEAFRQHGEIIEINYLPSNTSGKSKGYGFVHFTTEDAASSALKAMDGSGVCIVLHSLLFSVLPMLC</sequence>
<dbReference type="CDD" id="cd00590">
    <property type="entry name" value="RRM_SF"/>
    <property type="match status" value="1"/>
</dbReference>